<reference evidence="1 2" key="1">
    <citation type="submission" date="2020-08" db="EMBL/GenBank/DDBJ databases">
        <title>Genomic Encyclopedia of Type Strains, Phase IV (KMG-IV): sequencing the most valuable type-strain genomes for metagenomic binning, comparative biology and taxonomic classification.</title>
        <authorList>
            <person name="Goeker M."/>
        </authorList>
    </citation>
    <scope>NUCLEOTIDE SEQUENCE [LARGE SCALE GENOMIC DNA]</scope>
    <source>
        <strain evidence="1 2">DSM 105481</strain>
    </source>
</reference>
<organism evidence="1 2">
    <name type="scientific">Peribacillus huizhouensis</name>
    <dbReference type="NCBI Taxonomy" id="1501239"/>
    <lineage>
        <taxon>Bacteria</taxon>
        <taxon>Bacillati</taxon>
        <taxon>Bacillota</taxon>
        <taxon>Bacilli</taxon>
        <taxon>Bacillales</taxon>
        <taxon>Bacillaceae</taxon>
        <taxon>Peribacillus</taxon>
    </lineage>
</organism>
<dbReference type="RefSeq" id="WP_182502146.1">
    <property type="nucleotide sequence ID" value="NZ_JACJHX010000003.1"/>
</dbReference>
<keyword evidence="2" id="KW-1185">Reference proteome</keyword>
<sequence>MSHSPRPTQELLCINAEKVYDWVILENTVRQLVSAEELDIDRELDDVKHLSTRFILTDEHGKPLGPNAEVKVKEVDKREEKTFVIDGALVTLEKVSFVKVFFIVIEFRGVKEHSPFVFTSRPIRIEAHESLFLCAPEGTRLVVRITDLDGSAKLNFFDDCLKSVDVTLTTCQSIQAVADVTIEVKADFCHPRDILTEQCSTPVIPPQCPVIFPGHDH</sequence>
<evidence type="ECO:0008006" key="3">
    <source>
        <dbReference type="Google" id="ProtNLM"/>
    </source>
</evidence>
<evidence type="ECO:0000313" key="2">
    <source>
        <dbReference type="Proteomes" id="UP000626697"/>
    </source>
</evidence>
<name>A0ABR6CMM8_9BACI</name>
<accession>A0ABR6CMM8</accession>
<dbReference type="Proteomes" id="UP000626697">
    <property type="component" value="Unassembled WGS sequence"/>
</dbReference>
<comment type="caution">
    <text evidence="1">The sequence shown here is derived from an EMBL/GenBank/DDBJ whole genome shotgun (WGS) entry which is preliminary data.</text>
</comment>
<proteinExistence type="predicted"/>
<gene>
    <name evidence="1" type="ORF">HNP81_001557</name>
</gene>
<protein>
    <recommendedName>
        <fullName evidence="3">SipL SPOCS domain-containing protein</fullName>
    </recommendedName>
</protein>
<evidence type="ECO:0000313" key="1">
    <source>
        <dbReference type="EMBL" id="MBA9026272.1"/>
    </source>
</evidence>
<dbReference type="EMBL" id="JACJHX010000003">
    <property type="protein sequence ID" value="MBA9026272.1"/>
    <property type="molecule type" value="Genomic_DNA"/>
</dbReference>